<keyword evidence="3" id="KW-1185">Reference proteome</keyword>
<dbReference type="AlphaFoldDB" id="A0A6A4IQ45"/>
<feature type="region of interest" description="Disordered" evidence="1">
    <location>
        <begin position="267"/>
        <end position="360"/>
    </location>
</feature>
<evidence type="ECO:0000313" key="3">
    <source>
        <dbReference type="Proteomes" id="UP000799118"/>
    </source>
</evidence>
<feature type="compositionally biased region" description="Basic and acidic residues" evidence="1">
    <location>
        <begin position="539"/>
        <end position="553"/>
    </location>
</feature>
<dbReference type="Proteomes" id="UP000799118">
    <property type="component" value="Unassembled WGS sequence"/>
</dbReference>
<feature type="compositionally biased region" description="Polar residues" evidence="1">
    <location>
        <begin position="280"/>
        <end position="289"/>
    </location>
</feature>
<feature type="region of interest" description="Disordered" evidence="1">
    <location>
        <begin position="405"/>
        <end position="523"/>
    </location>
</feature>
<feature type="compositionally biased region" description="Polar residues" evidence="1">
    <location>
        <begin position="563"/>
        <end position="580"/>
    </location>
</feature>
<organism evidence="2 3">
    <name type="scientific">Gymnopus androsaceus JB14</name>
    <dbReference type="NCBI Taxonomy" id="1447944"/>
    <lineage>
        <taxon>Eukaryota</taxon>
        <taxon>Fungi</taxon>
        <taxon>Dikarya</taxon>
        <taxon>Basidiomycota</taxon>
        <taxon>Agaricomycotina</taxon>
        <taxon>Agaricomycetes</taxon>
        <taxon>Agaricomycetidae</taxon>
        <taxon>Agaricales</taxon>
        <taxon>Marasmiineae</taxon>
        <taxon>Omphalotaceae</taxon>
        <taxon>Gymnopus</taxon>
    </lineage>
</organism>
<feature type="compositionally biased region" description="Basic and acidic residues" evidence="1">
    <location>
        <begin position="496"/>
        <end position="511"/>
    </location>
</feature>
<feature type="compositionally biased region" description="Basic and acidic residues" evidence="1">
    <location>
        <begin position="676"/>
        <end position="692"/>
    </location>
</feature>
<feature type="compositionally biased region" description="Polar residues" evidence="1">
    <location>
        <begin position="417"/>
        <end position="442"/>
    </location>
</feature>
<proteinExistence type="predicted"/>
<feature type="compositionally biased region" description="Gly residues" evidence="1">
    <location>
        <begin position="602"/>
        <end position="611"/>
    </location>
</feature>
<sequence>MSLTPEPSPGFIPRKEFQTSGPKRNPSSFSLLCLAGSNLLRLYAFPSSVVSVFRRFFEQRNAIQSEKTDPHNNFTQFELEGKLWTNKSLSSERLLVEMLAIIYQSGYTYLSTIDYGRESDDRLAIAFSRPSLSSEFSTVSSSSSPKIPSLPLIPDRPKPRVPFALSFPSSTVLRVICPPLHSTPAILQAVRVAWPRGVQSEKKVGENSFEFKLKGYKWFQEDTFATDSLRYILALLSSLDTQSFTLQASISMTNRARNKDLWIFTGPAPPDDFETPPPSILNSNSQQSLGLHRRLASEPVGSSPSSPPPPSYHPPRAATENVGRGSPHYPHASPAGSSSSLPPSNLRKAAPRAQVPVSVHDADVDMPVGYRADLPSTISDSVEDMTGVGAAQPTPDVFYSTPPFGDASAVAIPLSPQAATSLSSSPRETPPLQQSHTPSSESYPEDAPTTPSPAQDDMEGELLSPGVFKDSGIYRDSAFSTNTDISSEIPIKWTGAHRESQQNAGERRISEAPKFPGGWEPTPIEEKEELDATPLDIHLDQAKEPERPVRDVRVASPEITRPEYQSRQSEAGLIGTTTPPDSIPPVPTNASISKGKEREGTGSSGTGGSGIGWVFVNIEGQNGDTVPVTTSPASEGAQTSPPAVEPNQGDKGTPVETPSAPKPPTDTPSKKAIVIVDDKEPKKGKSKKDSSRIKRFLSITRRDSVSGGAEAQSG</sequence>
<gene>
    <name evidence="2" type="ORF">BT96DRAFT_969188</name>
</gene>
<dbReference type="OrthoDB" id="3358646at2759"/>
<evidence type="ECO:0000313" key="2">
    <source>
        <dbReference type="EMBL" id="KAE9410918.1"/>
    </source>
</evidence>
<name>A0A6A4IQ45_9AGAR</name>
<feature type="compositionally biased region" description="Pro residues" evidence="1">
    <location>
        <begin position="1"/>
        <end position="10"/>
    </location>
</feature>
<feature type="compositionally biased region" description="Polar residues" evidence="1">
    <location>
        <begin position="619"/>
        <end position="641"/>
    </location>
</feature>
<feature type="region of interest" description="Disordered" evidence="1">
    <location>
        <begin position="1"/>
        <end position="24"/>
    </location>
</feature>
<accession>A0A6A4IQ45</accession>
<protein>
    <submittedName>
        <fullName evidence="2">Uncharacterized protein</fullName>
    </submittedName>
</protein>
<reference evidence="2" key="1">
    <citation type="journal article" date="2019" name="Environ. Microbiol.">
        <title>Fungal ecological strategies reflected in gene transcription - a case study of two litter decomposers.</title>
        <authorList>
            <person name="Barbi F."/>
            <person name="Kohler A."/>
            <person name="Barry K."/>
            <person name="Baskaran P."/>
            <person name="Daum C."/>
            <person name="Fauchery L."/>
            <person name="Ihrmark K."/>
            <person name="Kuo A."/>
            <person name="LaButti K."/>
            <person name="Lipzen A."/>
            <person name="Morin E."/>
            <person name="Grigoriev I.V."/>
            <person name="Henrissat B."/>
            <person name="Lindahl B."/>
            <person name="Martin F."/>
        </authorList>
    </citation>
    <scope>NUCLEOTIDE SEQUENCE</scope>
    <source>
        <strain evidence="2">JB14</strain>
    </source>
</reference>
<dbReference type="PANTHER" id="PTHR38696:SF1">
    <property type="entry name" value="MEDIATOR OF RNA POLYMERASE II TRANSCRIPTION SUBUNIT 13"/>
    <property type="match status" value="1"/>
</dbReference>
<feature type="compositionally biased region" description="Pro residues" evidence="1">
    <location>
        <begin position="267"/>
        <end position="279"/>
    </location>
</feature>
<evidence type="ECO:0000256" key="1">
    <source>
        <dbReference type="SAM" id="MobiDB-lite"/>
    </source>
</evidence>
<dbReference type="PANTHER" id="PTHR38696">
    <property type="entry name" value="MEDIATOR OF RNA POLYMERASE II TRANSCRIPTION SUBUNIT 13"/>
    <property type="match status" value="1"/>
</dbReference>
<feature type="region of interest" description="Disordered" evidence="1">
    <location>
        <begin position="539"/>
        <end position="714"/>
    </location>
</feature>
<dbReference type="EMBL" id="ML769384">
    <property type="protein sequence ID" value="KAE9410918.1"/>
    <property type="molecule type" value="Genomic_DNA"/>
</dbReference>
<feature type="compositionally biased region" description="Low complexity" evidence="1">
    <location>
        <begin position="326"/>
        <end position="344"/>
    </location>
</feature>